<sequence length="318" mass="34434">MATALVTGVAGQDGIYLARELLARGSRVVGTVRPASSEATRMAAYLDGVEVRPLDVRDTASFRTLVDDVRPARIFNLAGLSSVGQSWREPDLTEEVNGAAVERMLEVLADRPGVRFFQASSAEELGDPAAWSPYARSKAQARAAVERARSAGSFACVATLYNHESPVRGPQFVTRKITRAVAEIALRRRSTLALGNTAVTRDWGFAGDYAAAMADQLELDEPRDVVLATGVGHTLDDLVRTAFGAAGIDDPTAYIEHDPALMRPADVPVQVGDPSEAERLLGWRRTVSFEEMVEHMVRVDVERLRSGIDESPTYLVPA</sequence>
<dbReference type="InterPro" id="IPR036291">
    <property type="entry name" value="NAD(P)-bd_dom_sf"/>
</dbReference>
<dbReference type="EMBL" id="JACMYC010000019">
    <property type="protein sequence ID" value="MBC2962321.1"/>
    <property type="molecule type" value="Genomic_DNA"/>
</dbReference>
<evidence type="ECO:0000313" key="6">
    <source>
        <dbReference type="EMBL" id="MBC2962321.1"/>
    </source>
</evidence>
<dbReference type="Pfam" id="PF16363">
    <property type="entry name" value="GDP_Man_Dehyd"/>
    <property type="match status" value="1"/>
</dbReference>
<dbReference type="RefSeq" id="WP_186347496.1">
    <property type="nucleotide sequence ID" value="NZ_BMMR01000008.1"/>
</dbReference>
<keyword evidence="4" id="KW-0456">Lyase</keyword>
<accession>A0ABR6UET1</accession>
<feature type="domain" description="NAD(P)-binding" evidence="5">
    <location>
        <begin position="5"/>
        <end position="296"/>
    </location>
</feature>
<dbReference type="InterPro" id="IPR016040">
    <property type="entry name" value="NAD(P)-bd_dom"/>
</dbReference>
<dbReference type="InterPro" id="IPR006368">
    <property type="entry name" value="GDP_Man_deHydtase"/>
</dbReference>
<evidence type="ECO:0000313" key="7">
    <source>
        <dbReference type="Proteomes" id="UP000604001"/>
    </source>
</evidence>
<dbReference type="EC" id="4.2.1.47" evidence="3"/>
<comment type="similarity">
    <text evidence="2">Belongs to the NAD(P)-dependent epimerase/dehydratase family. GDP-mannose 4,6-dehydratase subfamily.</text>
</comment>
<proteinExistence type="inferred from homology"/>
<evidence type="ECO:0000259" key="5">
    <source>
        <dbReference type="Pfam" id="PF16363"/>
    </source>
</evidence>
<comment type="cofactor">
    <cofactor evidence="1">
        <name>NADP(+)</name>
        <dbReference type="ChEBI" id="CHEBI:58349"/>
    </cofactor>
</comment>
<keyword evidence="7" id="KW-1185">Reference proteome</keyword>
<dbReference type="Proteomes" id="UP000604001">
    <property type="component" value="Unassembled WGS sequence"/>
</dbReference>
<dbReference type="PANTHER" id="PTHR43715:SF1">
    <property type="entry name" value="GDP-MANNOSE 4,6 DEHYDRATASE"/>
    <property type="match status" value="1"/>
</dbReference>
<evidence type="ECO:0000256" key="3">
    <source>
        <dbReference type="ARBA" id="ARBA00011989"/>
    </source>
</evidence>
<protein>
    <recommendedName>
        <fullName evidence="3">GDP-mannose 4,6-dehydratase</fullName>
        <ecNumber evidence="3">4.2.1.47</ecNumber>
    </recommendedName>
</protein>
<dbReference type="PANTHER" id="PTHR43715">
    <property type="entry name" value="GDP-MANNOSE 4,6-DEHYDRATASE"/>
    <property type="match status" value="1"/>
</dbReference>
<dbReference type="Gene3D" id="3.90.25.10">
    <property type="entry name" value="UDP-galactose 4-epimerase, domain 1"/>
    <property type="match status" value="1"/>
</dbReference>
<comment type="caution">
    <text evidence="6">The sequence shown here is derived from an EMBL/GenBank/DDBJ whole genome shotgun (WGS) entry which is preliminary data.</text>
</comment>
<dbReference type="Gene3D" id="3.40.50.720">
    <property type="entry name" value="NAD(P)-binding Rossmann-like Domain"/>
    <property type="match status" value="1"/>
</dbReference>
<dbReference type="SUPFAM" id="SSF51735">
    <property type="entry name" value="NAD(P)-binding Rossmann-fold domains"/>
    <property type="match status" value="1"/>
</dbReference>
<gene>
    <name evidence="6" type="ORF">H7344_18695</name>
</gene>
<name>A0ABR6UET1_9ACTN</name>
<evidence type="ECO:0000256" key="4">
    <source>
        <dbReference type="ARBA" id="ARBA00023239"/>
    </source>
</evidence>
<evidence type="ECO:0000256" key="2">
    <source>
        <dbReference type="ARBA" id="ARBA00009263"/>
    </source>
</evidence>
<reference evidence="6 7" key="1">
    <citation type="submission" date="2020-08" db="EMBL/GenBank/DDBJ databases">
        <title>novel species in genus Nocardioides.</title>
        <authorList>
            <person name="Zhang G."/>
        </authorList>
    </citation>
    <scope>NUCLEOTIDE SEQUENCE [LARGE SCALE GENOMIC DNA]</scope>
    <source>
        <strain evidence="6 7">SC8A-24</strain>
    </source>
</reference>
<evidence type="ECO:0000256" key="1">
    <source>
        <dbReference type="ARBA" id="ARBA00001937"/>
    </source>
</evidence>
<organism evidence="6 7">
    <name type="scientific">Nocardioides deserti</name>
    <dbReference type="NCBI Taxonomy" id="1588644"/>
    <lineage>
        <taxon>Bacteria</taxon>
        <taxon>Bacillati</taxon>
        <taxon>Actinomycetota</taxon>
        <taxon>Actinomycetes</taxon>
        <taxon>Propionibacteriales</taxon>
        <taxon>Nocardioidaceae</taxon>
        <taxon>Nocardioides</taxon>
    </lineage>
</organism>